<dbReference type="EMBL" id="HACG01051284">
    <property type="protein sequence ID" value="CEK98155.1"/>
    <property type="molecule type" value="Transcribed_RNA"/>
</dbReference>
<accession>A0A0B7C143</accession>
<name>A0A0B7C143_9EUPU</name>
<dbReference type="AlphaFoldDB" id="A0A0B7C143"/>
<organism evidence="1">
    <name type="scientific">Arion vulgaris</name>
    <dbReference type="NCBI Taxonomy" id="1028688"/>
    <lineage>
        <taxon>Eukaryota</taxon>
        <taxon>Metazoa</taxon>
        <taxon>Spiralia</taxon>
        <taxon>Lophotrochozoa</taxon>
        <taxon>Mollusca</taxon>
        <taxon>Gastropoda</taxon>
        <taxon>Heterobranchia</taxon>
        <taxon>Euthyneura</taxon>
        <taxon>Panpulmonata</taxon>
        <taxon>Eupulmonata</taxon>
        <taxon>Stylommatophora</taxon>
        <taxon>Helicina</taxon>
        <taxon>Arionoidea</taxon>
        <taxon>Arionidae</taxon>
        <taxon>Arion</taxon>
    </lineage>
</organism>
<feature type="non-terminal residue" evidence="1">
    <location>
        <position position="69"/>
    </location>
</feature>
<proteinExistence type="predicted"/>
<protein>
    <submittedName>
        <fullName evidence="1">Uncharacterized protein</fullName>
    </submittedName>
</protein>
<feature type="non-terminal residue" evidence="1">
    <location>
        <position position="1"/>
    </location>
</feature>
<sequence>LGRRANFTFRTPTSNIHRNKTAKCKQQYFYIYIIHINLCTQNLNQQQQNIKHINQTTSPWLSLSIPRWK</sequence>
<gene>
    <name evidence="1" type="primary">ORF217958</name>
</gene>
<reference evidence="1" key="1">
    <citation type="submission" date="2014-12" db="EMBL/GenBank/DDBJ databases">
        <title>Insight into the proteome of Arion vulgaris.</title>
        <authorList>
            <person name="Aradska J."/>
            <person name="Bulat T."/>
            <person name="Smidak R."/>
            <person name="Sarate P."/>
            <person name="Gangsoo J."/>
            <person name="Sialana F."/>
            <person name="Bilban M."/>
            <person name="Lubec G."/>
        </authorList>
    </citation>
    <scope>NUCLEOTIDE SEQUENCE</scope>
    <source>
        <tissue evidence="1">Skin</tissue>
    </source>
</reference>
<evidence type="ECO:0000313" key="1">
    <source>
        <dbReference type="EMBL" id="CEK98155.1"/>
    </source>
</evidence>